<evidence type="ECO:0000256" key="7">
    <source>
        <dbReference type="ARBA" id="ARBA00035138"/>
    </source>
</evidence>
<gene>
    <name evidence="11" type="ORF">PLOB_00015918</name>
</gene>
<evidence type="ECO:0000256" key="8">
    <source>
        <dbReference type="ARBA" id="ARBA00035344"/>
    </source>
</evidence>
<name>A0ABN8MQC9_9CNID</name>
<dbReference type="Pfam" id="PF14943">
    <property type="entry name" value="MRP-S26"/>
    <property type="match status" value="1"/>
</dbReference>
<organism evidence="11 12">
    <name type="scientific">Porites lobata</name>
    <dbReference type="NCBI Taxonomy" id="104759"/>
    <lineage>
        <taxon>Eukaryota</taxon>
        <taxon>Metazoa</taxon>
        <taxon>Cnidaria</taxon>
        <taxon>Anthozoa</taxon>
        <taxon>Hexacorallia</taxon>
        <taxon>Scleractinia</taxon>
        <taxon>Fungiina</taxon>
        <taxon>Poritidae</taxon>
        <taxon>Porites</taxon>
    </lineage>
</organism>
<evidence type="ECO:0000256" key="3">
    <source>
        <dbReference type="ARBA" id="ARBA00022946"/>
    </source>
</evidence>
<keyword evidence="12" id="KW-1185">Reference proteome</keyword>
<keyword evidence="9" id="KW-0175">Coiled coil</keyword>
<evidence type="ECO:0000256" key="5">
    <source>
        <dbReference type="ARBA" id="ARBA00023128"/>
    </source>
</evidence>
<keyword evidence="3" id="KW-0809">Transit peptide</keyword>
<dbReference type="PANTHER" id="PTHR21035">
    <property type="entry name" value="28S RIBOSOMAL PROTEIN S26, MITOCHONDRIAL"/>
    <property type="match status" value="1"/>
</dbReference>
<evidence type="ECO:0000256" key="2">
    <source>
        <dbReference type="ARBA" id="ARBA00009672"/>
    </source>
</evidence>
<keyword evidence="6" id="KW-0687">Ribonucleoprotein</keyword>
<reference evidence="11 12" key="1">
    <citation type="submission" date="2022-05" db="EMBL/GenBank/DDBJ databases">
        <authorList>
            <consortium name="Genoscope - CEA"/>
            <person name="William W."/>
        </authorList>
    </citation>
    <scope>NUCLEOTIDE SEQUENCE [LARGE SCALE GENOMIC DNA]</scope>
</reference>
<dbReference type="EMBL" id="CALNXK010000002">
    <property type="protein sequence ID" value="CAH3033536.1"/>
    <property type="molecule type" value="Genomic_DNA"/>
</dbReference>
<evidence type="ECO:0000313" key="11">
    <source>
        <dbReference type="EMBL" id="CAH3033536.1"/>
    </source>
</evidence>
<evidence type="ECO:0000256" key="9">
    <source>
        <dbReference type="SAM" id="Coils"/>
    </source>
</evidence>
<evidence type="ECO:0000256" key="4">
    <source>
        <dbReference type="ARBA" id="ARBA00022980"/>
    </source>
</evidence>
<comment type="similarity">
    <text evidence="2">Belongs to the mitochondrion-specific ribosomal protein mS26 family.</text>
</comment>
<protein>
    <recommendedName>
        <fullName evidence="7">Small ribosomal subunit protein mS26</fullName>
    </recommendedName>
    <alternativeName>
        <fullName evidence="8">28S ribosomal protein S26, mitochondrial</fullName>
    </alternativeName>
</protein>
<comment type="caution">
    <text evidence="11">The sequence shown here is derived from an EMBL/GenBank/DDBJ whole genome shotgun (WGS) entry which is preliminary data.</text>
</comment>
<evidence type="ECO:0000256" key="6">
    <source>
        <dbReference type="ARBA" id="ARBA00023274"/>
    </source>
</evidence>
<keyword evidence="4" id="KW-0689">Ribosomal protein</keyword>
<proteinExistence type="inferred from homology"/>
<evidence type="ECO:0000256" key="1">
    <source>
        <dbReference type="ARBA" id="ARBA00004173"/>
    </source>
</evidence>
<feature type="region of interest" description="Disordered" evidence="10">
    <location>
        <begin position="191"/>
        <end position="230"/>
    </location>
</feature>
<comment type="subcellular location">
    <subcellularLocation>
        <location evidence="1">Mitochondrion</location>
    </subcellularLocation>
</comment>
<feature type="coiled-coil region" evidence="9">
    <location>
        <begin position="78"/>
        <end position="149"/>
    </location>
</feature>
<keyword evidence="5" id="KW-0496">Mitochondrion</keyword>
<accession>A0ABN8MQC9</accession>
<dbReference type="InterPro" id="IPR026140">
    <property type="entry name" value="Ribosomal_mS26"/>
</dbReference>
<evidence type="ECO:0000313" key="12">
    <source>
        <dbReference type="Proteomes" id="UP001159405"/>
    </source>
</evidence>
<evidence type="ECO:0000256" key="10">
    <source>
        <dbReference type="SAM" id="MobiDB-lite"/>
    </source>
</evidence>
<sequence length="230" mass="27189">MAATLWRIRHLQHSFPCQFFVTVRQICVPITSEHDCKEEKPSMLAKRKLKEEGMQTHAKYHIKVKELAAEFRLKRLEEEKHLNEEQQKKEDIRKFEAETHERVIESINMENKRMQLQRKQRKENEKLLNEQLDRRRMEAKKKIRLKQHQERVEHVRNAIEESKNWVTKENLEEKIAHCLEHETNHNFALSPTGERIYSTSPPGSVDTDENGPGPAAYLTTGLKPAVEHST</sequence>
<dbReference type="PANTHER" id="PTHR21035:SF2">
    <property type="entry name" value="SMALL RIBOSOMAL SUBUNIT PROTEIN MS26"/>
    <property type="match status" value="1"/>
</dbReference>
<dbReference type="Proteomes" id="UP001159405">
    <property type="component" value="Unassembled WGS sequence"/>
</dbReference>